<evidence type="ECO:0000313" key="1">
    <source>
        <dbReference type="EMBL" id="QBZ66541.1"/>
    </source>
</evidence>
<reference evidence="1 2" key="1">
    <citation type="journal article" date="2019" name="Mol. Biol. Evol.">
        <title>Blast fungal genomes show frequent chromosomal changes, gene gains and losses, and effector gene turnover.</title>
        <authorList>
            <person name="Gomez Luciano L.B."/>
            <person name="Jason Tsai I."/>
            <person name="Chuma I."/>
            <person name="Tosa Y."/>
            <person name="Chen Y.H."/>
            <person name="Li J.Y."/>
            <person name="Li M.Y."/>
            <person name="Jade Lu M.Y."/>
            <person name="Nakayashiki H."/>
            <person name="Li W.H."/>
        </authorList>
    </citation>
    <scope>NUCLEOTIDE SEQUENCE [LARGE SCALE GENOMIC DNA]</scope>
    <source>
        <strain evidence="1">MZ5-1-6</strain>
    </source>
</reference>
<feature type="non-terminal residue" evidence="1">
    <location>
        <position position="1"/>
    </location>
</feature>
<sequence>NSNKIKYNDEKGTTVLRIYVRIFALANIYKIDQLQNLTAAKYDKAVEEISHIQDVFNSIPDIYGLIPDFVRIFREIAIMAVRIKFGHQFAAVCAKNSKGKNEIIAYNVMVFLDTDIIGIFEFIKDLLNFYIRIPLLGNYFNYNI</sequence>
<organism evidence="1 2">
    <name type="scientific">Pyricularia oryzae</name>
    <name type="common">Rice blast fungus</name>
    <name type="synonym">Magnaporthe oryzae</name>
    <dbReference type="NCBI Taxonomy" id="318829"/>
    <lineage>
        <taxon>Eukaryota</taxon>
        <taxon>Fungi</taxon>
        <taxon>Dikarya</taxon>
        <taxon>Ascomycota</taxon>
        <taxon>Pezizomycotina</taxon>
        <taxon>Sordariomycetes</taxon>
        <taxon>Sordariomycetidae</taxon>
        <taxon>Magnaporthales</taxon>
        <taxon>Pyriculariaceae</taxon>
        <taxon>Pyricularia</taxon>
    </lineage>
</organism>
<proteinExistence type="predicted"/>
<dbReference type="AlphaFoldDB" id="A0A4P7NVI3"/>
<accession>A0A4P7NVI3</accession>
<gene>
    <name evidence="1" type="ORF">PoMZ_13523</name>
</gene>
<dbReference type="Proteomes" id="UP000294847">
    <property type="component" value="Chromosome 7"/>
</dbReference>
<name>A0A4P7NVI3_PYROR</name>
<protein>
    <submittedName>
        <fullName evidence="1">Uncharacterized protein</fullName>
    </submittedName>
</protein>
<dbReference type="EMBL" id="CP034210">
    <property type="protein sequence ID" value="QBZ66541.1"/>
    <property type="molecule type" value="Genomic_DNA"/>
</dbReference>
<evidence type="ECO:0000313" key="2">
    <source>
        <dbReference type="Proteomes" id="UP000294847"/>
    </source>
</evidence>